<reference evidence="2" key="1">
    <citation type="submission" date="2021-10" db="EMBL/GenBank/DDBJ databases">
        <title>Streptomyces nigrumlapis sp.nov.,an antimicrobial producing actinobacterium isolated from Black Gobi rocks.</title>
        <authorList>
            <person name="Wen Y."/>
            <person name="Zhang W."/>
            <person name="Liu X.G."/>
        </authorList>
    </citation>
    <scope>NUCLEOTIDE SEQUENCE</scope>
    <source>
        <strain evidence="2">ST13-2-2</strain>
    </source>
</reference>
<dbReference type="SMART" id="SM00421">
    <property type="entry name" value="HTH_LUXR"/>
    <property type="match status" value="1"/>
</dbReference>
<evidence type="ECO:0000313" key="2">
    <source>
        <dbReference type="EMBL" id="UQA94121.1"/>
    </source>
</evidence>
<dbReference type="PANTHER" id="PTHR34293">
    <property type="entry name" value="HTH-TYPE TRANSCRIPTIONAL REGULATOR TRMBL2"/>
    <property type="match status" value="1"/>
</dbReference>
<dbReference type="EMBL" id="CP086322">
    <property type="protein sequence ID" value="UQA94121.1"/>
    <property type="molecule type" value="Genomic_DNA"/>
</dbReference>
<evidence type="ECO:0000259" key="1">
    <source>
        <dbReference type="SMART" id="SM00421"/>
    </source>
</evidence>
<sequence>MKNVLDKAIASWTAPVSATSVNALPDPAPACGGDELAIRVYEETFANGPVTLDQVATALRLPIAQVEQTMSTLRGLRLVKHCEVLGSYRAVSPDAAHVELVVPLEEAINDKRRELAGIHEQLSSFADTFSTLQRSQPRQEVVVRCLDPREVKLRVADAARNRVGEILAMWPLSPGRTQEDQPLGPEALQSDARMRILCPHTARTSASARVGLRRAAETGARIRTSNHVFENLVIVGDEAAFLSSDRVAGQDAPLVTIVYEPAVVSLLRRVYEYAWQSGADFEADAVSYGETLDDVKATILDLLGSGLKDDVVARRIGMSSRTFRRHISGIMNELNAESRFQAGVAAACAGLVGVREPSPQVRQAG</sequence>
<protein>
    <submittedName>
        <fullName evidence="2">LuxR family transcriptional regulator</fullName>
    </submittedName>
</protein>
<dbReference type="InterPro" id="IPR016032">
    <property type="entry name" value="Sig_transdc_resp-reg_C-effctor"/>
</dbReference>
<feature type="domain" description="HTH luxR-type" evidence="1">
    <location>
        <begin position="289"/>
        <end position="346"/>
    </location>
</feature>
<accession>A0ABY4MCS1</accession>
<organism evidence="2 3">
    <name type="scientific">Streptomyces halobius</name>
    <dbReference type="NCBI Taxonomy" id="2879846"/>
    <lineage>
        <taxon>Bacteria</taxon>
        <taxon>Bacillati</taxon>
        <taxon>Actinomycetota</taxon>
        <taxon>Actinomycetes</taxon>
        <taxon>Kitasatosporales</taxon>
        <taxon>Streptomycetaceae</taxon>
        <taxon>Streptomyces</taxon>
    </lineage>
</organism>
<dbReference type="SUPFAM" id="SSF46894">
    <property type="entry name" value="C-terminal effector domain of the bipartite response regulators"/>
    <property type="match status" value="1"/>
</dbReference>
<dbReference type="Proteomes" id="UP000830115">
    <property type="component" value="Chromosome"/>
</dbReference>
<dbReference type="InterPro" id="IPR036388">
    <property type="entry name" value="WH-like_DNA-bd_sf"/>
</dbReference>
<proteinExistence type="predicted"/>
<dbReference type="PANTHER" id="PTHR34293:SF1">
    <property type="entry name" value="HTH-TYPE TRANSCRIPTIONAL REGULATOR TRMBL2"/>
    <property type="match status" value="1"/>
</dbReference>
<evidence type="ECO:0000313" key="3">
    <source>
        <dbReference type="Proteomes" id="UP000830115"/>
    </source>
</evidence>
<dbReference type="Gene3D" id="1.10.10.10">
    <property type="entry name" value="Winged helix-like DNA-binding domain superfamily/Winged helix DNA-binding domain"/>
    <property type="match status" value="1"/>
</dbReference>
<gene>
    <name evidence="2" type="ORF">K9S39_21590</name>
</gene>
<dbReference type="InterPro" id="IPR000792">
    <property type="entry name" value="Tscrpt_reg_LuxR_C"/>
</dbReference>
<dbReference type="InterPro" id="IPR051797">
    <property type="entry name" value="TrmB-like"/>
</dbReference>
<dbReference type="RefSeq" id="WP_248865001.1">
    <property type="nucleotide sequence ID" value="NZ_CP086322.1"/>
</dbReference>
<name>A0ABY4MCS1_9ACTN</name>
<keyword evidence="3" id="KW-1185">Reference proteome</keyword>